<dbReference type="Proteomes" id="UP000035682">
    <property type="component" value="Unplaced"/>
</dbReference>
<dbReference type="GO" id="GO:0004197">
    <property type="term" value="F:cysteine-type endopeptidase activity"/>
    <property type="evidence" value="ECO:0007669"/>
    <property type="project" value="InterPro"/>
</dbReference>
<keyword evidence="3" id="KW-1185">Reference proteome</keyword>
<dbReference type="PROSITE" id="PS50207">
    <property type="entry name" value="CASPASE_P10"/>
    <property type="match status" value="1"/>
</dbReference>
<evidence type="ECO:0000313" key="2">
    <source>
        <dbReference type="EMBL" id="CEF60174.1"/>
    </source>
</evidence>
<dbReference type="RefSeq" id="XP_024499384.1">
    <property type="nucleotide sequence ID" value="XM_024654329.1"/>
</dbReference>
<dbReference type="GO" id="GO:0006508">
    <property type="term" value="P:proteolysis"/>
    <property type="evidence" value="ECO:0007669"/>
    <property type="project" value="InterPro"/>
</dbReference>
<dbReference type="WBParaSite" id="SRAE_X000191400.1">
    <property type="protein sequence ID" value="SRAE_X000191400.1"/>
    <property type="gene ID" value="WBGene00267491"/>
</dbReference>
<protein>
    <submittedName>
        <fullName evidence="2 4">Peptidase C14, caspase non-catalytic subunit p10 domain-containing protein</fullName>
    </submittedName>
</protein>
<name>A0A090KRQ6_STRRB</name>
<gene>
    <name evidence="2 4 5" type="ORF">SRAE_X000191400</name>
</gene>
<reference evidence="2" key="1">
    <citation type="submission" date="2014-09" db="EMBL/GenBank/DDBJ databases">
        <authorList>
            <person name="Aslett A.Martin."/>
        </authorList>
    </citation>
    <scope>NUCLEOTIDE SEQUENCE</scope>
    <source>
        <strain evidence="2">ED321 Heterogonic</strain>
    </source>
</reference>
<sequence>MDYLIFTFLIQIAVFKPSRKFKSQTPWYVANRNVAKGNYFVGTLAILLQSFKLTQKRLDILKKKRLNGESNRRKQAYNFNSYSAT</sequence>
<reference evidence="4" key="3">
    <citation type="submission" date="2020-12" db="UniProtKB">
        <authorList>
            <consortium name="WormBaseParasite"/>
        </authorList>
    </citation>
    <scope>IDENTIFICATION</scope>
</reference>
<dbReference type="InterPro" id="IPR002138">
    <property type="entry name" value="Pept_C14_p10"/>
</dbReference>
<evidence type="ECO:0000259" key="1">
    <source>
        <dbReference type="PROSITE" id="PS50207"/>
    </source>
</evidence>
<evidence type="ECO:0000313" key="3">
    <source>
        <dbReference type="Proteomes" id="UP000035682"/>
    </source>
</evidence>
<reference evidence="3" key="2">
    <citation type="submission" date="2014-09" db="EMBL/GenBank/DDBJ databases">
        <authorList>
            <person name="Martin A.A."/>
        </authorList>
    </citation>
    <scope>NUCLEOTIDE SEQUENCE</scope>
    <source>
        <strain evidence="3">ED321</strain>
    </source>
</reference>
<evidence type="ECO:0000313" key="4">
    <source>
        <dbReference type="WBParaSite" id="SRAE_X000191400.1"/>
    </source>
</evidence>
<accession>A0A090KRQ6</accession>
<feature type="domain" description="Caspase family p10" evidence="1">
    <location>
        <begin position="23"/>
        <end position="63"/>
    </location>
</feature>
<dbReference type="AlphaFoldDB" id="A0A090KRQ6"/>
<dbReference type="GeneID" id="36384985"/>
<dbReference type="WormBase" id="SRAE_X000191400">
    <property type="protein sequence ID" value="SRP01680"/>
    <property type="gene ID" value="WBGene00267491"/>
</dbReference>
<evidence type="ECO:0000313" key="5">
    <source>
        <dbReference type="WormBase" id="SRAE_X000191400"/>
    </source>
</evidence>
<dbReference type="CTD" id="36384985"/>
<organism evidence="2">
    <name type="scientific">Strongyloides ratti</name>
    <name type="common">Parasitic roundworm</name>
    <dbReference type="NCBI Taxonomy" id="34506"/>
    <lineage>
        <taxon>Eukaryota</taxon>
        <taxon>Metazoa</taxon>
        <taxon>Ecdysozoa</taxon>
        <taxon>Nematoda</taxon>
        <taxon>Chromadorea</taxon>
        <taxon>Rhabditida</taxon>
        <taxon>Tylenchina</taxon>
        <taxon>Panagrolaimomorpha</taxon>
        <taxon>Strongyloidoidea</taxon>
        <taxon>Strongyloididae</taxon>
        <taxon>Strongyloides</taxon>
    </lineage>
</organism>
<proteinExistence type="predicted"/>
<dbReference type="EMBL" id="LN609397">
    <property type="protein sequence ID" value="CEF60174.1"/>
    <property type="molecule type" value="Genomic_DNA"/>
</dbReference>